<dbReference type="InterPro" id="IPR044730">
    <property type="entry name" value="RNase_H-like_dom_plant"/>
</dbReference>
<organism evidence="2 3">
    <name type="scientific">Coffea arabica</name>
    <name type="common">Arabian coffee</name>
    <dbReference type="NCBI Taxonomy" id="13443"/>
    <lineage>
        <taxon>Eukaryota</taxon>
        <taxon>Viridiplantae</taxon>
        <taxon>Streptophyta</taxon>
        <taxon>Embryophyta</taxon>
        <taxon>Tracheophyta</taxon>
        <taxon>Spermatophyta</taxon>
        <taxon>Magnoliopsida</taxon>
        <taxon>eudicotyledons</taxon>
        <taxon>Gunneridae</taxon>
        <taxon>Pentapetalae</taxon>
        <taxon>asterids</taxon>
        <taxon>lamiids</taxon>
        <taxon>Gentianales</taxon>
        <taxon>Rubiaceae</taxon>
        <taxon>Ixoroideae</taxon>
        <taxon>Gardenieae complex</taxon>
        <taxon>Bertiereae - Coffeeae clade</taxon>
        <taxon>Coffeeae</taxon>
        <taxon>Coffea</taxon>
    </lineage>
</organism>
<dbReference type="PANTHER" id="PTHR47074">
    <property type="entry name" value="BNAC02G40300D PROTEIN"/>
    <property type="match status" value="1"/>
</dbReference>
<accession>A0A6P6T0P6</accession>
<dbReference type="Pfam" id="PF13456">
    <property type="entry name" value="RVT_3"/>
    <property type="match status" value="1"/>
</dbReference>
<dbReference type="GeneID" id="113696704"/>
<dbReference type="Proteomes" id="UP001652660">
    <property type="component" value="Chromosome 6e"/>
</dbReference>
<reference evidence="3" key="2">
    <citation type="submission" date="2025-08" db="UniProtKB">
        <authorList>
            <consortium name="RefSeq"/>
        </authorList>
    </citation>
    <scope>IDENTIFICATION</scope>
    <source>
        <tissue evidence="3">Leaves</tissue>
    </source>
</reference>
<dbReference type="GO" id="GO:0004523">
    <property type="term" value="F:RNA-DNA hybrid ribonuclease activity"/>
    <property type="evidence" value="ECO:0007669"/>
    <property type="project" value="InterPro"/>
</dbReference>
<protein>
    <recommendedName>
        <fullName evidence="1">RNase H type-1 domain-containing protein</fullName>
    </recommendedName>
</protein>
<dbReference type="RefSeq" id="XP_027071883.1">
    <property type="nucleotide sequence ID" value="XM_027216082.1"/>
</dbReference>
<dbReference type="Gene3D" id="3.30.420.10">
    <property type="entry name" value="Ribonuclease H-like superfamily/Ribonuclease H"/>
    <property type="match status" value="1"/>
</dbReference>
<keyword evidence="2" id="KW-1185">Reference proteome</keyword>
<dbReference type="CDD" id="cd06222">
    <property type="entry name" value="RNase_H_like"/>
    <property type="match status" value="1"/>
</dbReference>
<reference evidence="2" key="1">
    <citation type="journal article" date="2025" name="Foods">
        <title>Unveiling the Microbial Signatures of Arabica Coffee Cherries: Insights into Ripeness Specific Diversity, Functional Traits, and Implications for Quality and Safety.</title>
        <authorList>
            <consortium name="RefSeq"/>
            <person name="Tenea G.N."/>
            <person name="Cifuentes V."/>
            <person name="Reyes P."/>
            <person name="Cevallos-Vallejos M."/>
        </authorList>
    </citation>
    <scope>NUCLEOTIDE SEQUENCE [LARGE SCALE GENOMIC DNA]</scope>
</reference>
<name>A0A6P6T0P6_COFAR</name>
<dbReference type="SUPFAM" id="SSF53098">
    <property type="entry name" value="Ribonuclease H-like"/>
    <property type="match status" value="1"/>
</dbReference>
<gene>
    <name evidence="3" type="primary">LOC113696704</name>
</gene>
<dbReference type="InterPro" id="IPR036397">
    <property type="entry name" value="RNaseH_sf"/>
</dbReference>
<feature type="domain" description="RNase H type-1" evidence="1">
    <location>
        <begin position="88"/>
        <end position="208"/>
    </location>
</feature>
<sequence length="245" mass="27984">MVAKERDAGREHICLTVNLLWQIWKSRNQAQFNREKACPGRTVMKLVHEWNEYEAAQRVDREDEKEERDQQEVPTEWLPPTKGFVKLNIDAALSTATGKVGWGVIARQADGGILRAWAGSGERYTEAMAEEVNAIRTALIKVGTMGWRKIEIQSDCKGVVEKIKTGCRKDPKIGAIIEDILRLGNQFAECYFSFVRREGNCVSHHLEKFAIQVTIDVDWEESFPVWLVNLAKQDVKQLLNLQLEC</sequence>
<dbReference type="OrthoDB" id="985400at2759"/>
<dbReference type="InterPro" id="IPR002156">
    <property type="entry name" value="RNaseH_domain"/>
</dbReference>
<dbReference type="PANTHER" id="PTHR47074:SF11">
    <property type="entry name" value="REVERSE TRANSCRIPTASE-LIKE PROTEIN"/>
    <property type="match status" value="1"/>
</dbReference>
<dbReference type="AlphaFoldDB" id="A0A6P6T0P6"/>
<dbReference type="GO" id="GO:0003676">
    <property type="term" value="F:nucleic acid binding"/>
    <property type="evidence" value="ECO:0007669"/>
    <property type="project" value="InterPro"/>
</dbReference>
<proteinExistence type="predicted"/>
<dbReference type="InterPro" id="IPR012337">
    <property type="entry name" value="RNaseH-like_sf"/>
</dbReference>
<evidence type="ECO:0000259" key="1">
    <source>
        <dbReference type="Pfam" id="PF13456"/>
    </source>
</evidence>
<dbReference type="InterPro" id="IPR052929">
    <property type="entry name" value="RNase_H-like_EbsB-rel"/>
</dbReference>
<evidence type="ECO:0000313" key="2">
    <source>
        <dbReference type="Proteomes" id="UP001652660"/>
    </source>
</evidence>
<evidence type="ECO:0000313" key="3">
    <source>
        <dbReference type="RefSeq" id="XP_027071883.1"/>
    </source>
</evidence>